<dbReference type="RefSeq" id="WP_005515292.1">
    <property type="nucleotide sequence ID" value="NZ_CM001149.1"/>
</dbReference>
<accession>E9T0M4</accession>
<reference evidence="2" key="1">
    <citation type="submission" date="2011-01" db="EMBL/GenBank/DDBJ databases">
        <authorList>
            <person name="Muzny D."/>
            <person name="Qin X."/>
            <person name="Buhay C."/>
            <person name="Dugan-Rocha S."/>
            <person name="Ding Y."/>
            <person name="Chen G."/>
            <person name="Hawes A."/>
            <person name="Holder M."/>
            <person name="Jhangiani S."/>
            <person name="Johnson A."/>
            <person name="Khan Z."/>
            <person name="Li Z."/>
            <person name="Liu W."/>
            <person name="Liu X."/>
            <person name="Perez L."/>
            <person name="Shen H."/>
            <person name="Wang Q."/>
            <person name="Watt J."/>
            <person name="Xi L."/>
            <person name="Xin Y."/>
            <person name="Zhou J."/>
            <person name="Deng J."/>
            <person name="Jiang H."/>
            <person name="Liu Y."/>
            <person name="Qu J."/>
            <person name="Song X.-Z."/>
            <person name="Zhang L."/>
            <person name="Villasana D."/>
            <person name="Johnson A."/>
            <person name="Liu J."/>
            <person name="Liyanage D."/>
            <person name="Lorensuhewa L."/>
            <person name="Robinson T."/>
            <person name="Song A."/>
            <person name="Song B.-B."/>
            <person name="Dinh H."/>
            <person name="Thornton R."/>
            <person name="Coyle M."/>
            <person name="Francisco L."/>
            <person name="Jackson L."/>
            <person name="Javaid M."/>
            <person name="Korchina V."/>
            <person name="Kovar C."/>
            <person name="Mata R."/>
            <person name="Mathew T."/>
            <person name="Ngo R."/>
            <person name="Nguyen L."/>
            <person name="Nguyen N."/>
            <person name="Okwuonu G."/>
            <person name="Ongeri F."/>
            <person name="Pham C."/>
            <person name="Simmons D."/>
            <person name="Wilczek-Boney K."/>
            <person name="Hale W."/>
            <person name="Jakkamsetti A."/>
            <person name="Pham P."/>
            <person name="Ruth R."/>
            <person name="San Lucas F."/>
            <person name="Warren J."/>
            <person name="Zhang J."/>
            <person name="Zhao Z."/>
            <person name="Zhou C."/>
            <person name="Zhu D."/>
            <person name="Lee S."/>
            <person name="Bess C."/>
            <person name="Blankenburg K."/>
            <person name="Forbes L."/>
            <person name="Fu Q."/>
            <person name="Gubbala S."/>
            <person name="Hirani K."/>
            <person name="Jayaseelan J.C."/>
            <person name="Lara F."/>
            <person name="Munidasa M."/>
            <person name="Palculict T."/>
            <person name="Patil S."/>
            <person name="Pu L.-L."/>
            <person name="Saada N."/>
            <person name="Tang L."/>
            <person name="Weissenberger G."/>
            <person name="Zhu Y."/>
            <person name="Hemphill L."/>
            <person name="Shang Y."/>
            <person name="Youmans B."/>
            <person name="Ayvaz T."/>
            <person name="Ross M."/>
            <person name="Santibanez J."/>
            <person name="Aqrawi P."/>
            <person name="Gross S."/>
            <person name="Joshi V."/>
            <person name="Fowler G."/>
            <person name="Nazareth L."/>
            <person name="Reid J."/>
            <person name="Worley K."/>
            <person name="Petrosino J."/>
            <person name="Highlander S."/>
            <person name="Gibbs R."/>
        </authorList>
    </citation>
    <scope>NUCLEOTIDE SEQUENCE [LARGE SCALE GENOMIC DNA]</scope>
    <source>
        <strain evidence="2">ATCC 33707</strain>
    </source>
</reference>
<dbReference type="OrthoDB" id="9880117at2"/>
<dbReference type="HOGENOM" id="CLU_1757395_0_0_11"/>
<comment type="caution">
    <text evidence="2">The sequence shown here is derived from an EMBL/GenBank/DDBJ whole genome shotgun (WGS) entry which is preliminary data.</text>
</comment>
<dbReference type="Proteomes" id="UP000004245">
    <property type="component" value="Unassembled WGS sequence"/>
</dbReference>
<name>E9T0M4_RHOHA</name>
<dbReference type="EMBL" id="ADNW02000010">
    <property type="protein sequence ID" value="EGD23975.1"/>
    <property type="molecule type" value="Genomic_DNA"/>
</dbReference>
<evidence type="ECO:0008006" key="4">
    <source>
        <dbReference type="Google" id="ProtNLM"/>
    </source>
</evidence>
<evidence type="ECO:0000313" key="2">
    <source>
        <dbReference type="EMBL" id="EGD23975.1"/>
    </source>
</evidence>
<proteinExistence type="predicted"/>
<dbReference type="AlphaFoldDB" id="E9T0M4"/>
<feature type="compositionally biased region" description="Basic and acidic residues" evidence="1">
    <location>
        <begin position="11"/>
        <end position="20"/>
    </location>
</feature>
<feature type="compositionally biased region" description="Acidic residues" evidence="1">
    <location>
        <begin position="1"/>
        <end position="10"/>
    </location>
</feature>
<evidence type="ECO:0000256" key="1">
    <source>
        <dbReference type="SAM" id="MobiDB-lite"/>
    </source>
</evidence>
<gene>
    <name evidence="2" type="ORF">HMPREF0724_12183</name>
</gene>
<evidence type="ECO:0000313" key="3">
    <source>
        <dbReference type="Proteomes" id="UP000004245"/>
    </source>
</evidence>
<protein>
    <recommendedName>
        <fullName evidence="4">Tail assembly chaperone</fullName>
    </recommendedName>
</protein>
<feature type="region of interest" description="Disordered" evidence="1">
    <location>
        <begin position="1"/>
        <end position="63"/>
    </location>
</feature>
<organism evidence="2 3">
    <name type="scientific">Prescottella equi ATCC 33707</name>
    <dbReference type="NCBI Taxonomy" id="525370"/>
    <lineage>
        <taxon>Bacteria</taxon>
        <taxon>Bacillati</taxon>
        <taxon>Actinomycetota</taxon>
        <taxon>Actinomycetes</taxon>
        <taxon>Mycobacteriales</taxon>
        <taxon>Nocardiaceae</taxon>
        <taxon>Prescottella</taxon>
    </lineage>
</organism>
<keyword evidence="3" id="KW-1185">Reference proteome</keyword>
<sequence>MPDNDFDDFDHEPAPRERPRTNSNSGRKKKQRENRGRPGATIPAHAPAPQDRLPKKPAQQSEVEDVELQITVFGEEFRVRRGALQDDWAFFQAQAVGNLPAMTVQVLGRTGFARFCLAAQAEGMKPIDAIQTLWDLIGQEVGVGDSGN</sequence>